<gene>
    <name evidence="2" type="ORF">CTEN210_09124</name>
</gene>
<feature type="region of interest" description="Disordered" evidence="1">
    <location>
        <begin position="78"/>
        <end position="105"/>
    </location>
</feature>
<feature type="region of interest" description="Disordered" evidence="1">
    <location>
        <begin position="1"/>
        <end position="57"/>
    </location>
</feature>
<feature type="compositionally biased region" description="Low complexity" evidence="1">
    <location>
        <begin position="182"/>
        <end position="224"/>
    </location>
</feature>
<feature type="compositionally biased region" description="Polar residues" evidence="1">
    <location>
        <begin position="85"/>
        <end position="104"/>
    </location>
</feature>
<feature type="compositionally biased region" description="Basic residues" evidence="1">
    <location>
        <begin position="172"/>
        <end position="181"/>
    </location>
</feature>
<proteinExistence type="predicted"/>
<dbReference type="AlphaFoldDB" id="A0AAD3CVB8"/>
<accession>A0AAD3CVB8</accession>
<keyword evidence="3" id="KW-1185">Reference proteome</keyword>
<dbReference type="EMBL" id="BLLK01000045">
    <property type="protein sequence ID" value="GFH52648.1"/>
    <property type="molecule type" value="Genomic_DNA"/>
</dbReference>
<evidence type="ECO:0000256" key="1">
    <source>
        <dbReference type="SAM" id="MobiDB-lite"/>
    </source>
</evidence>
<organism evidence="2 3">
    <name type="scientific">Chaetoceros tenuissimus</name>
    <dbReference type="NCBI Taxonomy" id="426638"/>
    <lineage>
        <taxon>Eukaryota</taxon>
        <taxon>Sar</taxon>
        <taxon>Stramenopiles</taxon>
        <taxon>Ochrophyta</taxon>
        <taxon>Bacillariophyta</taxon>
        <taxon>Coscinodiscophyceae</taxon>
        <taxon>Chaetocerotophycidae</taxon>
        <taxon>Chaetocerotales</taxon>
        <taxon>Chaetocerotaceae</taxon>
        <taxon>Chaetoceros</taxon>
    </lineage>
</organism>
<dbReference type="Proteomes" id="UP001054902">
    <property type="component" value="Unassembled WGS sequence"/>
</dbReference>
<feature type="region of interest" description="Disordered" evidence="1">
    <location>
        <begin position="168"/>
        <end position="285"/>
    </location>
</feature>
<reference evidence="2 3" key="1">
    <citation type="journal article" date="2021" name="Sci. Rep.">
        <title>The genome of the diatom Chaetoceros tenuissimus carries an ancient integrated fragment of an extant virus.</title>
        <authorList>
            <person name="Hongo Y."/>
            <person name="Kimura K."/>
            <person name="Takaki Y."/>
            <person name="Yoshida Y."/>
            <person name="Baba S."/>
            <person name="Kobayashi G."/>
            <person name="Nagasaki K."/>
            <person name="Hano T."/>
            <person name="Tomaru Y."/>
        </authorList>
    </citation>
    <scope>NUCLEOTIDE SEQUENCE [LARGE SCALE GENOMIC DNA]</scope>
    <source>
        <strain evidence="2 3">NIES-3715</strain>
    </source>
</reference>
<feature type="compositionally biased region" description="Low complexity" evidence="1">
    <location>
        <begin position="1"/>
        <end position="15"/>
    </location>
</feature>
<protein>
    <submittedName>
        <fullName evidence="2">Uncharacterized protein</fullName>
    </submittedName>
</protein>
<name>A0AAD3CVB8_9STRA</name>
<feature type="compositionally biased region" description="Low complexity" evidence="1">
    <location>
        <begin position="26"/>
        <end position="54"/>
    </location>
</feature>
<comment type="caution">
    <text evidence="2">The sequence shown here is derived from an EMBL/GenBank/DDBJ whole genome shotgun (WGS) entry which is preliminary data.</text>
</comment>
<evidence type="ECO:0000313" key="2">
    <source>
        <dbReference type="EMBL" id="GFH52648.1"/>
    </source>
</evidence>
<sequence length="421" mass="46132">MEPQSQAPESPSSLPFKKRARMTDTSQQQQQGQQASSSSSLPPVTNIIHNTTHNGNALNSLSRISPETATAIAALTPDSVPMTHRNIQNSASSRRTSHNNSPTHSLEETLNVDLCIEQAFKAADEAWGSVSNKYLQSKVLFTLDDVLLMIRPAIDQIMKQELLLEKRNEQNKKKKNSKKTSSKSQKSQKTFTSSNAGASAAKSSTPVAASTASTAAASKSTTPSIPKRGKTLPNLSSIQAIPVQQEPVVKTPKSTTQSTSNKRKRAAFDDYPHPPKTVPENIPHNLPKSLALPTDSTNINKLHQFVRSDLLEIIQEQGKIGFQCIFCRNSKNPTSLPKFFPKCLENASAGGLYRLVCTWQRVHFKACKDVPKPLKKKYDVLKEADKTRGRVQYWEDSAKQIGLWNKKGGGICFIGDSGGNA</sequence>
<evidence type="ECO:0000313" key="3">
    <source>
        <dbReference type="Proteomes" id="UP001054902"/>
    </source>
</evidence>